<dbReference type="GO" id="GO:0016787">
    <property type="term" value="F:hydrolase activity"/>
    <property type="evidence" value="ECO:0007669"/>
    <property type="project" value="UniProtKB-KW"/>
</dbReference>
<proteinExistence type="predicted"/>
<protein>
    <submittedName>
        <fullName evidence="3">NUDIX hydrolase</fullName>
    </submittedName>
</protein>
<dbReference type="SUPFAM" id="SSF53254">
    <property type="entry name" value="Phosphoglycerate mutase-like"/>
    <property type="match status" value="1"/>
</dbReference>
<reference evidence="3" key="1">
    <citation type="submission" date="2021-07" db="EMBL/GenBank/DDBJ databases">
        <title>Candidatus Kaistella beijingensis sp. nov. isolated from a municipal wastewater treatment plant is involved in sludge foaming.</title>
        <authorList>
            <person name="Song Y."/>
            <person name="Liu S.-J."/>
        </authorList>
    </citation>
    <scope>NUCLEOTIDE SEQUENCE</scope>
    <source>
        <strain evidence="3">DSM 43998</strain>
    </source>
</reference>
<dbReference type="Gene3D" id="3.90.79.10">
    <property type="entry name" value="Nucleoside Triphosphate Pyrophosphohydrolase"/>
    <property type="match status" value="1"/>
</dbReference>
<dbReference type="SUPFAM" id="SSF55811">
    <property type="entry name" value="Nudix"/>
    <property type="match status" value="1"/>
</dbReference>
<dbReference type="Proteomes" id="UP000887023">
    <property type="component" value="Chromosome"/>
</dbReference>
<keyword evidence="4" id="KW-1185">Reference proteome</keyword>
<evidence type="ECO:0000256" key="1">
    <source>
        <dbReference type="ARBA" id="ARBA00022801"/>
    </source>
</evidence>
<dbReference type="Pfam" id="PF00293">
    <property type="entry name" value="NUDIX"/>
    <property type="match status" value="1"/>
</dbReference>
<dbReference type="CDD" id="cd03673">
    <property type="entry name" value="NUDIX_Ap6A_hydrolase"/>
    <property type="match status" value="1"/>
</dbReference>
<dbReference type="PROSITE" id="PS51462">
    <property type="entry name" value="NUDIX"/>
    <property type="match status" value="1"/>
</dbReference>
<dbReference type="PROSITE" id="PS00893">
    <property type="entry name" value="NUDIX_BOX"/>
    <property type="match status" value="1"/>
</dbReference>
<evidence type="ECO:0000313" key="4">
    <source>
        <dbReference type="Proteomes" id="UP000887023"/>
    </source>
</evidence>
<evidence type="ECO:0000313" key="3">
    <source>
        <dbReference type="EMBL" id="QXQ12734.1"/>
    </source>
</evidence>
<gene>
    <name evidence="3" type="ORF">KV203_12380</name>
</gene>
<dbReference type="Pfam" id="PF00300">
    <property type="entry name" value="His_Phos_1"/>
    <property type="match status" value="1"/>
</dbReference>
<organism evidence="3 4">
    <name type="scientific">Skermania pinensis</name>
    <dbReference type="NCBI Taxonomy" id="39122"/>
    <lineage>
        <taxon>Bacteria</taxon>
        <taxon>Bacillati</taxon>
        <taxon>Actinomycetota</taxon>
        <taxon>Actinomycetes</taxon>
        <taxon>Mycobacteriales</taxon>
        <taxon>Gordoniaceae</taxon>
        <taxon>Skermania</taxon>
    </lineage>
</organism>
<dbReference type="PANTHER" id="PTHR43222">
    <property type="entry name" value="NUDIX HYDROLASE 23"/>
    <property type="match status" value="1"/>
</dbReference>
<accession>A0ABX8S4J4</accession>
<dbReference type="CDD" id="cd07067">
    <property type="entry name" value="HP_PGM_like"/>
    <property type="match status" value="1"/>
</dbReference>
<dbReference type="SMART" id="SM00855">
    <property type="entry name" value="PGAM"/>
    <property type="match status" value="1"/>
</dbReference>
<dbReference type="InterPro" id="IPR015797">
    <property type="entry name" value="NUDIX_hydrolase-like_dom_sf"/>
</dbReference>
<dbReference type="PANTHER" id="PTHR43222:SF9">
    <property type="entry name" value="8-OXO-(D)GTP PHOSPHATASE"/>
    <property type="match status" value="1"/>
</dbReference>
<feature type="domain" description="Nudix hydrolase" evidence="2">
    <location>
        <begin position="9"/>
        <end position="140"/>
    </location>
</feature>
<name>A0ABX8S4J4_9ACTN</name>
<dbReference type="RefSeq" id="WP_066467379.1">
    <property type="nucleotide sequence ID" value="NZ_CBCRUZ010000012.1"/>
</dbReference>
<evidence type="ECO:0000259" key="2">
    <source>
        <dbReference type="PROSITE" id="PS51462"/>
    </source>
</evidence>
<dbReference type="EMBL" id="CP079105">
    <property type="protein sequence ID" value="QXQ12734.1"/>
    <property type="molecule type" value="Genomic_DNA"/>
</dbReference>
<dbReference type="InterPro" id="IPR013078">
    <property type="entry name" value="His_Pase_superF_clade-1"/>
</dbReference>
<dbReference type="Gene3D" id="3.40.50.1240">
    <property type="entry name" value="Phosphoglycerate mutase-like"/>
    <property type="match status" value="1"/>
</dbReference>
<sequence>MTDRIPVQPSVFAAGAVLWRRDPAEPGRFEIAVVHRPGYDDWSLPKGKLEVDETPIMAAVREVGEETGFHARLGRQLGYVVYPVPGRHRLKRVDYWAAEAMTGRFRPNREVDQLRWLHSAEAVHELSYPMDQQIVRRFGEMRPDTTTMIVVRHARAGSRAHDDSTDDRIRPLDASGRRQARALVPNLLAFGPTHVHSADRTRCVQTVAPLAEVLDTPIQLEPTLDDETYAADPAAGRARAHRLAAKRGIRVLCSQGQVIPDLLADWAAKDGVSLPPTRNAKGSMYVLSLYDGRLVAVDHTVGPLPSAD</sequence>
<dbReference type="InterPro" id="IPR020084">
    <property type="entry name" value="NUDIX_hydrolase_CS"/>
</dbReference>
<keyword evidence="1 3" id="KW-0378">Hydrolase</keyword>
<dbReference type="InterPro" id="IPR029033">
    <property type="entry name" value="His_PPase_superfam"/>
</dbReference>
<dbReference type="InterPro" id="IPR000086">
    <property type="entry name" value="NUDIX_hydrolase_dom"/>
</dbReference>